<proteinExistence type="predicted"/>
<protein>
    <submittedName>
        <fullName evidence="1">Uncharacterized protein</fullName>
    </submittedName>
</protein>
<evidence type="ECO:0000313" key="2">
    <source>
        <dbReference type="Proteomes" id="UP000230906"/>
    </source>
</evidence>
<feature type="non-terminal residue" evidence="1">
    <location>
        <position position="1"/>
    </location>
</feature>
<comment type="caution">
    <text evidence="1">The sequence shown here is derived from an EMBL/GenBank/DDBJ whole genome shotgun (WGS) entry which is preliminary data.</text>
</comment>
<reference evidence="1 2" key="1">
    <citation type="submission" date="2017-09" db="EMBL/GenBank/DDBJ databases">
        <title>Depth-based differentiation of microbial function through sediment-hosted aquifers and enrichment of novel symbionts in the deep terrestrial subsurface.</title>
        <authorList>
            <person name="Probst A.J."/>
            <person name="Ladd B."/>
            <person name="Jarett J.K."/>
            <person name="Geller-Mcgrath D.E."/>
            <person name="Sieber C.M."/>
            <person name="Emerson J.B."/>
            <person name="Anantharaman K."/>
            <person name="Thomas B.C."/>
            <person name="Malmstrom R."/>
            <person name="Stieglmeier M."/>
            <person name="Klingl A."/>
            <person name="Woyke T."/>
            <person name="Ryan C.M."/>
            <person name="Banfield J.F."/>
        </authorList>
    </citation>
    <scope>NUCLEOTIDE SEQUENCE [LARGE SCALE GENOMIC DNA]</scope>
    <source>
        <strain evidence="1">CG10_big_fil_rev_8_21_14_0_10_50_13</strain>
    </source>
</reference>
<sequence length="172" mass="18654">ALSGKIYRFNSINQPIDNGIAAKIKGLEDTPERFLLIGAFGITQEMVGQAFHPDHGMFRKSLDALTAESLAKVYYVLMDLSVSSILKLPLNIDEKGFIAGLSKVSGQSADKTAEDIANYTKANSGVMKAYENICFALGREQDSQSAILFGTTFMKIYDEVVAKIGEAVFGSN</sequence>
<gene>
    <name evidence="1" type="ORF">COV09_00410</name>
</gene>
<dbReference type="Proteomes" id="UP000230906">
    <property type="component" value="Unassembled WGS sequence"/>
</dbReference>
<name>A0A2H0RGM5_9BACT</name>
<dbReference type="EMBL" id="PCYJ01000008">
    <property type="protein sequence ID" value="PIR45617.1"/>
    <property type="molecule type" value="Genomic_DNA"/>
</dbReference>
<evidence type="ECO:0000313" key="1">
    <source>
        <dbReference type="EMBL" id="PIR45617.1"/>
    </source>
</evidence>
<organism evidence="1 2">
    <name type="scientific">Candidatus Vogelbacteria bacterium CG10_big_fil_rev_8_21_14_0_10_50_13</name>
    <dbReference type="NCBI Taxonomy" id="1975044"/>
    <lineage>
        <taxon>Bacteria</taxon>
        <taxon>Candidatus Vogeliibacteriota</taxon>
    </lineage>
</organism>
<accession>A0A2H0RGM5</accession>
<dbReference type="AlphaFoldDB" id="A0A2H0RGM5"/>